<dbReference type="PANTHER" id="PTHR11934:SF0">
    <property type="entry name" value="RIBOSE-5-PHOSPHATE ISOMERASE"/>
    <property type="match status" value="1"/>
</dbReference>
<accession>A0A6B9ZD49</accession>
<dbReference type="SUPFAM" id="SSF75445">
    <property type="entry name" value="D-ribose-5-phosphate isomerase (RpiA), lid domain"/>
    <property type="match status" value="1"/>
</dbReference>
<dbReference type="SUPFAM" id="SSF100950">
    <property type="entry name" value="NagB/RpiA/CoA transferase-like"/>
    <property type="match status" value="1"/>
</dbReference>
<dbReference type="Gene3D" id="3.30.70.260">
    <property type="match status" value="1"/>
</dbReference>
<dbReference type="EMBL" id="CP048113">
    <property type="protein sequence ID" value="QHS58433.1"/>
    <property type="molecule type" value="Genomic_DNA"/>
</dbReference>
<dbReference type="Proteomes" id="UP000476411">
    <property type="component" value="Chromosome"/>
</dbReference>
<dbReference type="PANTHER" id="PTHR11934">
    <property type="entry name" value="RIBOSE-5-PHOSPHATE ISOMERASE"/>
    <property type="match status" value="1"/>
</dbReference>
<evidence type="ECO:0000256" key="2">
    <source>
        <dbReference type="NCBIfam" id="TIGR00021"/>
    </source>
</evidence>
<reference evidence="3 4" key="1">
    <citation type="submission" date="2020-01" db="EMBL/GenBank/DDBJ databases">
        <title>Complete genome sequence of Chitinophaga sp. H33E-04 isolated from quinoa roots.</title>
        <authorList>
            <person name="Weon H.-Y."/>
            <person name="Lee S.A."/>
        </authorList>
    </citation>
    <scope>NUCLEOTIDE SEQUENCE [LARGE SCALE GENOMIC DNA]</scope>
    <source>
        <strain evidence="3 4">H33E-04</strain>
    </source>
</reference>
<protein>
    <recommendedName>
        <fullName evidence="2">Ribose 5-phosphate isomerase A</fullName>
        <ecNumber evidence="2">5.3.1.6</ecNumber>
    </recommendedName>
</protein>
<dbReference type="Gene3D" id="3.40.50.1360">
    <property type="match status" value="1"/>
</dbReference>
<dbReference type="NCBIfam" id="TIGR00021">
    <property type="entry name" value="rpiA"/>
    <property type="match status" value="1"/>
</dbReference>
<sequence length="237" mass="25353">MTDHKLAAAKAAAKMISAGQTIGLGGGKTIVYLASQLAEDPALLSSLTVTSSSFDTTVLLHELGFRLVAPSLISQLDIYFDGCDVFDRQLNALKSGGGIHVMEKLLAAAAEQFVLLGDAGKRREALDPQYPLAIELLPQALGIVRRKIAQLYPGTRFVQRLSSEKNGALISDNGNMLADIYFDTFPDLTQLDRQVKMIPGIVGHSLFLKMAHKAVISGENGIEEVLPAGTDHSSVHA</sequence>
<gene>
    <name evidence="3" type="primary">rpiA</name>
    <name evidence="3" type="ORF">GWR21_02130</name>
</gene>
<dbReference type="Pfam" id="PF06026">
    <property type="entry name" value="Rib_5-P_isom_A"/>
    <property type="match status" value="1"/>
</dbReference>
<dbReference type="GO" id="GO:0005829">
    <property type="term" value="C:cytosol"/>
    <property type="evidence" value="ECO:0007669"/>
    <property type="project" value="TreeGrafter"/>
</dbReference>
<dbReference type="InterPro" id="IPR004788">
    <property type="entry name" value="Ribose5P_isomerase_type_A"/>
</dbReference>
<proteinExistence type="predicted"/>
<dbReference type="GO" id="GO:0004751">
    <property type="term" value="F:ribose-5-phosphate isomerase activity"/>
    <property type="evidence" value="ECO:0007669"/>
    <property type="project" value="UniProtKB-UniRule"/>
</dbReference>
<dbReference type="GO" id="GO:0009052">
    <property type="term" value="P:pentose-phosphate shunt, non-oxidative branch"/>
    <property type="evidence" value="ECO:0007669"/>
    <property type="project" value="InterPro"/>
</dbReference>
<evidence type="ECO:0000256" key="1">
    <source>
        <dbReference type="ARBA" id="ARBA00023235"/>
    </source>
</evidence>
<dbReference type="GO" id="GO:0006014">
    <property type="term" value="P:D-ribose metabolic process"/>
    <property type="evidence" value="ECO:0007669"/>
    <property type="project" value="TreeGrafter"/>
</dbReference>
<evidence type="ECO:0000313" key="4">
    <source>
        <dbReference type="Proteomes" id="UP000476411"/>
    </source>
</evidence>
<keyword evidence="4" id="KW-1185">Reference proteome</keyword>
<dbReference type="AlphaFoldDB" id="A0A6B9ZD49"/>
<name>A0A6B9ZD49_9BACT</name>
<keyword evidence="1 3" id="KW-0413">Isomerase</keyword>
<dbReference type="InterPro" id="IPR037171">
    <property type="entry name" value="NagB/RpiA_transferase-like"/>
</dbReference>
<dbReference type="KEGG" id="chih:GWR21_02130"/>
<organism evidence="3 4">
    <name type="scientific">Chitinophaga agri</name>
    <dbReference type="NCBI Taxonomy" id="2703787"/>
    <lineage>
        <taxon>Bacteria</taxon>
        <taxon>Pseudomonadati</taxon>
        <taxon>Bacteroidota</taxon>
        <taxon>Chitinophagia</taxon>
        <taxon>Chitinophagales</taxon>
        <taxon>Chitinophagaceae</taxon>
        <taxon>Chitinophaga</taxon>
    </lineage>
</organism>
<evidence type="ECO:0000313" key="3">
    <source>
        <dbReference type="EMBL" id="QHS58433.1"/>
    </source>
</evidence>
<dbReference type="EC" id="5.3.1.6" evidence="2"/>
<dbReference type="RefSeq" id="WP_162330136.1">
    <property type="nucleotide sequence ID" value="NZ_CP048113.1"/>
</dbReference>